<dbReference type="AlphaFoldDB" id="A0A3P8ICU9"/>
<evidence type="ECO:0000313" key="3">
    <source>
        <dbReference type="EMBL" id="VDP91704.1"/>
    </source>
</evidence>
<keyword evidence="1" id="KW-0175">Coiled coil</keyword>
<feature type="compositionally biased region" description="Basic and acidic residues" evidence="2">
    <location>
        <begin position="592"/>
        <end position="610"/>
    </location>
</feature>
<feature type="coiled-coil region" evidence="1">
    <location>
        <begin position="209"/>
        <end position="243"/>
    </location>
</feature>
<dbReference type="GO" id="GO:0032467">
    <property type="term" value="P:positive regulation of cytokinesis"/>
    <property type="evidence" value="ECO:0007669"/>
    <property type="project" value="InterPro"/>
</dbReference>
<evidence type="ECO:0008006" key="5">
    <source>
        <dbReference type="Google" id="ProtNLM"/>
    </source>
</evidence>
<feature type="region of interest" description="Disordered" evidence="2">
    <location>
        <begin position="180"/>
        <end position="199"/>
    </location>
</feature>
<feature type="coiled-coil region" evidence="1">
    <location>
        <begin position="656"/>
        <end position="683"/>
    </location>
</feature>
<feature type="region of interest" description="Disordered" evidence="2">
    <location>
        <begin position="791"/>
        <end position="813"/>
    </location>
</feature>
<gene>
    <name evidence="3" type="ORF">ECPE_LOCUS14432</name>
</gene>
<organism evidence="3 4">
    <name type="scientific">Echinostoma caproni</name>
    <dbReference type="NCBI Taxonomy" id="27848"/>
    <lineage>
        <taxon>Eukaryota</taxon>
        <taxon>Metazoa</taxon>
        <taxon>Spiralia</taxon>
        <taxon>Lophotrochozoa</taxon>
        <taxon>Platyhelminthes</taxon>
        <taxon>Trematoda</taxon>
        <taxon>Digenea</taxon>
        <taxon>Plagiorchiida</taxon>
        <taxon>Echinostomata</taxon>
        <taxon>Echinostomatoidea</taxon>
        <taxon>Echinostomatidae</taxon>
        <taxon>Echinostoma</taxon>
    </lineage>
</organism>
<name>A0A3P8ICU9_9TREM</name>
<feature type="compositionally biased region" description="Low complexity" evidence="2">
    <location>
        <begin position="402"/>
        <end position="413"/>
    </location>
</feature>
<proteinExistence type="predicted"/>
<dbReference type="PANTHER" id="PTHR21616:SF2">
    <property type="entry name" value="CENTROSOME AND SPINDLE POLE-ASSOCIATED PROTEIN 1"/>
    <property type="match status" value="1"/>
</dbReference>
<dbReference type="InterPro" id="IPR026708">
    <property type="entry name" value="CSPP1"/>
</dbReference>
<dbReference type="PANTHER" id="PTHR21616">
    <property type="entry name" value="CENTROSOME SPINDLE POLE ASSOCIATED PROTEIN"/>
    <property type="match status" value="1"/>
</dbReference>
<keyword evidence="4" id="KW-1185">Reference proteome</keyword>
<dbReference type="OrthoDB" id="10044099at2759"/>
<sequence>MVALFQQQGGQPVELTELQTVLVFKTALDERWMLERNVELGFLDKFGENEGVRLRRRAELARDYEEFKKKDEEKFKNRFADKKRVTEPKTKELNEESLSYLNESSTPRAHVQNEKLDVSPGHRQNDNQFIRNSEGDVSISVLQPNSLKTFEERIAQLTEKIDLLYQSKNTLSDRVAKQYDPTSGCKSVSTTNDNERHNGVDDILNANQLKLYEQELHARLKMIKDAEERLSMIEKEYRETKLDSEKTYDDNPTADTTLSETKIINSREKVPMSNIDFMPAERFMTPESKYLKQKAYREDLERQILEAKSKKMAEKEKDDEVIGPKGSVDANYFTGKQLNSRKEIPINHVLSYSQPHKGDQEYLLYGQNDLINSISMPQNSSASYNSHGDVFFKPESTNFLGSTNTQPNSSQNSKKLQYAQELRQQIEEARKKKELQKKKDEELDRKIEKECESYDPFDTGSTKIHLRPSLNSTELNNHIGEDNYARGGHGIFGSPLTDEQKTNLQKYKDDLAQQIAEKKRAAEMQRQRELELERKETERLEAEQLRMKKEYEEEQARLKAKQEEAERFAEQQRKEGEMRKKAKLEEIEKLKAKSVSEEPIRYSKQEDENHKKKHKQKRQTERLKSPELLIGPDRFSKTRDVGKPKAITDQESSPIIKQLNNLRTQLDIEKQKLENALLKTRNNNGNEAYANTDEARWRPRVSKKGSFLFSKDEHPKESKNIHTNITTKNWVEELVKEEDRALMEKNQASYLQAQDEYLTELKDSLALLSLQEIQNDAKLKAILNENQENSVRHISRNSSEDLDERPSKLTPRSVSVSSVNLEEIAAKNEQRLKRLEAMQLLNDIDADPEAVLQRFIEKHDEVQPNKHKFYCY</sequence>
<feature type="region of interest" description="Disordered" evidence="2">
    <location>
        <begin position="592"/>
        <end position="625"/>
    </location>
</feature>
<dbReference type="GO" id="GO:0005813">
    <property type="term" value="C:centrosome"/>
    <property type="evidence" value="ECO:0007669"/>
    <property type="project" value="InterPro"/>
</dbReference>
<feature type="compositionally biased region" description="Polar residues" evidence="2">
    <location>
        <begin position="180"/>
        <end position="192"/>
    </location>
</feature>
<protein>
    <recommendedName>
        <fullName evidence="5">CCDC66 domain-containing protein</fullName>
    </recommendedName>
</protein>
<dbReference type="EMBL" id="UZAN01057559">
    <property type="protein sequence ID" value="VDP91704.1"/>
    <property type="molecule type" value="Genomic_DNA"/>
</dbReference>
<evidence type="ECO:0000256" key="1">
    <source>
        <dbReference type="SAM" id="Coils"/>
    </source>
</evidence>
<evidence type="ECO:0000313" key="4">
    <source>
        <dbReference type="Proteomes" id="UP000272942"/>
    </source>
</evidence>
<accession>A0A3P8ICU9</accession>
<feature type="region of interest" description="Disordered" evidence="2">
    <location>
        <begin position="395"/>
        <end position="415"/>
    </location>
</feature>
<reference evidence="3 4" key="1">
    <citation type="submission" date="2018-11" db="EMBL/GenBank/DDBJ databases">
        <authorList>
            <consortium name="Pathogen Informatics"/>
        </authorList>
    </citation>
    <scope>NUCLEOTIDE SEQUENCE [LARGE SCALE GENOMIC DNA]</scope>
    <source>
        <strain evidence="3 4">Egypt</strain>
    </source>
</reference>
<dbReference type="GO" id="GO:0000922">
    <property type="term" value="C:spindle pole"/>
    <property type="evidence" value="ECO:0007669"/>
    <property type="project" value="InterPro"/>
</dbReference>
<dbReference type="Proteomes" id="UP000272942">
    <property type="component" value="Unassembled WGS sequence"/>
</dbReference>
<feature type="region of interest" description="Disordered" evidence="2">
    <location>
        <begin position="518"/>
        <end position="580"/>
    </location>
</feature>
<evidence type="ECO:0000256" key="2">
    <source>
        <dbReference type="SAM" id="MobiDB-lite"/>
    </source>
</evidence>
<dbReference type="GO" id="GO:0005874">
    <property type="term" value="C:microtubule"/>
    <property type="evidence" value="ECO:0007669"/>
    <property type="project" value="InterPro"/>
</dbReference>